<evidence type="ECO:0000313" key="3">
    <source>
        <dbReference type="EMBL" id="TWF89229.1"/>
    </source>
</evidence>
<feature type="region of interest" description="Disordered" evidence="1">
    <location>
        <begin position="194"/>
        <end position="219"/>
    </location>
</feature>
<keyword evidence="4" id="KW-1185">Reference proteome</keyword>
<evidence type="ECO:0000313" key="4">
    <source>
        <dbReference type="Proteomes" id="UP000316603"/>
    </source>
</evidence>
<name>A0A561TQ48_9ACTN</name>
<proteinExistence type="predicted"/>
<dbReference type="Pfam" id="PF03771">
    <property type="entry name" value="SPDY"/>
    <property type="match status" value="2"/>
</dbReference>
<evidence type="ECO:0000256" key="1">
    <source>
        <dbReference type="SAM" id="MobiDB-lite"/>
    </source>
</evidence>
<dbReference type="AlphaFoldDB" id="A0A561TQ48"/>
<accession>A0A561TQ48</accession>
<dbReference type="InterPro" id="IPR005523">
    <property type="entry name" value="DUF317_SPDY"/>
</dbReference>
<feature type="compositionally biased region" description="Pro residues" evidence="1">
    <location>
        <begin position="202"/>
        <end position="211"/>
    </location>
</feature>
<dbReference type="RefSeq" id="WP_229924133.1">
    <property type="nucleotide sequence ID" value="NZ_BNCE01000020.1"/>
</dbReference>
<feature type="domain" description="DUF317" evidence="2">
    <location>
        <begin position="95"/>
        <end position="154"/>
    </location>
</feature>
<dbReference type="EMBL" id="VIWV01000001">
    <property type="protein sequence ID" value="TWF89229.1"/>
    <property type="molecule type" value="Genomic_DNA"/>
</dbReference>
<evidence type="ECO:0000259" key="2">
    <source>
        <dbReference type="Pfam" id="PF03771"/>
    </source>
</evidence>
<reference evidence="3 4" key="1">
    <citation type="submission" date="2019-06" db="EMBL/GenBank/DDBJ databases">
        <title>Sequencing the genomes of 1000 actinobacteria strains.</title>
        <authorList>
            <person name="Klenk H.-P."/>
        </authorList>
    </citation>
    <scope>NUCLEOTIDE SEQUENCE [LARGE SCALE GENOMIC DNA]</scope>
    <source>
        <strain evidence="3 4">DSM 41695</strain>
    </source>
</reference>
<comment type="caution">
    <text evidence="3">The sequence shown here is derived from an EMBL/GenBank/DDBJ whole genome shotgun (WGS) entry which is preliminary data.</text>
</comment>
<gene>
    <name evidence="3" type="ORF">FHX78_116271</name>
</gene>
<dbReference type="Proteomes" id="UP000316603">
    <property type="component" value="Unassembled WGS sequence"/>
</dbReference>
<feature type="domain" description="DUF317" evidence="2">
    <location>
        <begin position="8"/>
        <end position="65"/>
    </location>
</feature>
<sequence>MPRVLLSSPDQKALLRLEPDPHGQWWTLNHAAEADRPAWYASFGARTPVELIAAFTDALTNPAPALAASTPSDPYEPLRQSAWQPPTIGADGLVSPDGTAYVQRLGTAQEPGAWFVTASLGPERKPVWQARFGERTPARLVAAFTTALTDPHPAARTDSLRSLPILDPDVVTRRTTDVLAVHVAAALEERVHALTARRTVPPTTPGPPRQPPARNSRSR</sequence>
<protein>
    <submittedName>
        <fullName evidence="3">Uncharacterized protein DUF317</fullName>
    </submittedName>
</protein>
<organism evidence="3 4">
    <name type="scientific">Streptomyces capillispiralis</name>
    <dbReference type="NCBI Taxonomy" id="68182"/>
    <lineage>
        <taxon>Bacteria</taxon>
        <taxon>Bacillati</taxon>
        <taxon>Actinomycetota</taxon>
        <taxon>Actinomycetes</taxon>
        <taxon>Kitasatosporales</taxon>
        <taxon>Streptomycetaceae</taxon>
        <taxon>Streptomyces</taxon>
    </lineage>
</organism>